<dbReference type="EMBL" id="JBJUIK010000013">
    <property type="protein sequence ID" value="KAL3506816.1"/>
    <property type="molecule type" value="Genomic_DNA"/>
</dbReference>
<sequence>MFNFIPTLDIKESIFFILASCSSLNSYLGGGATAGKDTLLTSDVGSSSVSSCIQKLSIYLVLKCFYLLWMPLWQILLIWQEEEDLETLQVENISEKLEPLVDKKQKAKAGRGGNRTVTVGRSKPPNVSC</sequence>
<keyword evidence="3" id="KW-1185">Reference proteome</keyword>
<dbReference type="AlphaFoldDB" id="A0ABD2YJD2"/>
<organism evidence="2 3">
    <name type="scientific">Cinchona calisaya</name>
    <dbReference type="NCBI Taxonomy" id="153742"/>
    <lineage>
        <taxon>Eukaryota</taxon>
        <taxon>Viridiplantae</taxon>
        <taxon>Streptophyta</taxon>
        <taxon>Embryophyta</taxon>
        <taxon>Tracheophyta</taxon>
        <taxon>Spermatophyta</taxon>
        <taxon>Magnoliopsida</taxon>
        <taxon>eudicotyledons</taxon>
        <taxon>Gunneridae</taxon>
        <taxon>Pentapetalae</taxon>
        <taxon>asterids</taxon>
        <taxon>lamiids</taxon>
        <taxon>Gentianales</taxon>
        <taxon>Rubiaceae</taxon>
        <taxon>Cinchonoideae</taxon>
        <taxon>Cinchoneae</taxon>
        <taxon>Cinchona</taxon>
    </lineage>
</organism>
<evidence type="ECO:0000256" key="1">
    <source>
        <dbReference type="SAM" id="MobiDB-lite"/>
    </source>
</evidence>
<comment type="caution">
    <text evidence="2">The sequence shown here is derived from an EMBL/GenBank/DDBJ whole genome shotgun (WGS) entry which is preliminary data.</text>
</comment>
<feature type="region of interest" description="Disordered" evidence="1">
    <location>
        <begin position="104"/>
        <end position="129"/>
    </location>
</feature>
<proteinExistence type="predicted"/>
<gene>
    <name evidence="2" type="ORF">ACH5RR_032198</name>
</gene>
<name>A0ABD2YJD2_9GENT</name>
<accession>A0ABD2YJD2</accession>
<evidence type="ECO:0000313" key="2">
    <source>
        <dbReference type="EMBL" id="KAL3506816.1"/>
    </source>
</evidence>
<reference evidence="2 3" key="1">
    <citation type="submission" date="2024-11" db="EMBL/GenBank/DDBJ databases">
        <title>A near-complete genome assembly of Cinchona calisaya.</title>
        <authorList>
            <person name="Lian D.C."/>
            <person name="Zhao X.W."/>
            <person name="Wei L."/>
        </authorList>
    </citation>
    <scope>NUCLEOTIDE SEQUENCE [LARGE SCALE GENOMIC DNA]</scope>
    <source>
        <tissue evidence="2">Nenye</tissue>
    </source>
</reference>
<dbReference type="Proteomes" id="UP001630127">
    <property type="component" value="Unassembled WGS sequence"/>
</dbReference>
<evidence type="ECO:0000313" key="3">
    <source>
        <dbReference type="Proteomes" id="UP001630127"/>
    </source>
</evidence>
<protein>
    <submittedName>
        <fullName evidence="2">Uncharacterized protein</fullName>
    </submittedName>
</protein>